<dbReference type="OrthoDB" id="1720926at2759"/>
<accession>A0A2J8AC85</accession>
<dbReference type="EMBL" id="PGGS01000065">
    <property type="protein sequence ID" value="PNH10130.1"/>
    <property type="molecule type" value="Genomic_DNA"/>
</dbReference>
<evidence type="ECO:0000256" key="4">
    <source>
        <dbReference type="ARBA" id="ARBA00022989"/>
    </source>
</evidence>
<evidence type="ECO:0000256" key="2">
    <source>
        <dbReference type="ARBA" id="ARBA00022448"/>
    </source>
</evidence>
<reference evidence="8 9" key="1">
    <citation type="journal article" date="2017" name="Mol. Biol. Evol.">
        <title>The 4-celled Tetrabaena socialis nuclear genome reveals the essential components for genetic control of cell number at the origin of multicellularity in the volvocine lineage.</title>
        <authorList>
            <person name="Featherston J."/>
            <person name="Arakaki Y."/>
            <person name="Hanschen E.R."/>
            <person name="Ferris P.J."/>
            <person name="Michod R.E."/>
            <person name="Olson B.J.S.C."/>
            <person name="Nozaki H."/>
            <person name="Durand P.M."/>
        </authorList>
    </citation>
    <scope>NUCLEOTIDE SEQUENCE [LARGE SCALE GENOMIC DNA]</scope>
    <source>
        <strain evidence="8 9">NIES-571</strain>
    </source>
</reference>
<protein>
    <submittedName>
        <fullName evidence="8">ABC transporter G family member 24</fullName>
    </submittedName>
</protein>
<keyword evidence="3 6" id="KW-0812">Transmembrane</keyword>
<evidence type="ECO:0000313" key="9">
    <source>
        <dbReference type="Proteomes" id="UP000236333"/>
    </source>
</evidence>
<evidence type="ECO:0000256" key="6">
    <source>
        <dbReference type="SAM" id="Phobius"/>
    </source>
</evidence>
<evidence type="ECO:0000256" key="5">
    <source>
        <dbReference type="ARBA" id="ARBA00023136"/>
    </source>
</evidence>
<evidence type="ECO:0000256" key="1">
    <source>
        <dbReference type="ARBA" id="ARBA00004141"/>
    </source>
</evidence>
<dbReference type="PANTHER" id="PTHR48041">
    <property type="entry name" value="ABC TRANSPORTER G FAMILY MEMBER 28"/>
    <property type="match status" value="1"/>
</dbReference>
<name>A0A2J8AC85_9CHLO</name>
<dbReference type="Pfam" id="PF19055">
    <property type="entry name" value="ABC2_membrane_7"/>
    <property type="match status" value="1"/>
</dbReference>
<evidence type="ECO:0000256" key="3">
    <source>
        <dbReference type="ARBA" id="ARBA00022692"/>
    </source>
</evidence>
<keyword evidence="5 6" id="KW-0472">Membrane</keyword>
<dbReference type="PANTHER" id="PTHR48041:SF91">
    <property type="entry name" value="ABC TRANSPORTER G FAMILY MEMBER 28"/>
    <property type="match status" value="1"/>
</dbReference>
<gene>
    <name evidence="8" type="ORF">TSOC_003154</name>
</gene>
<feature type="transmembrane region" description="Helical" evidence="6">
    <location>
        <begin position="62"/>
        <end position="81"/>
    </location>
</feature>
<dbReference type="Proteomes" id="UP000236333">
    <property type="component" value="Unassembled WGS sequence"/>
</dbReference>
<evidence type="ECO:0000313" key="8">
    <source>
        <dbReference type="EMBL" id="PNH10130.1"/>
    </source>
</evidence>
<feature type="transmembrane region" description="Helical" evidence="6">
    <location>
        <begin position="88"/>
        <end position="108"/>
    </location>
</feature>
<comment type="subcellular location">
    <subcellularLocation>
        <location evidence="1">Membrane</location>
        <topology evidence="1">Multi-pass membrane protein</topology>
    </subcellularLocation>
</comment>
<dbReference type="AlphaFoldDB" id="A0A2J8AC85"/>
<dbReference type="GO" id="GO:0140359">
    <property type="term" value="F:ABC-type transporter activity"/>
    <property type="evidence" value="ECO:0007669"/>
    <property type="project" value="InterPro"/>
</dbReference>
<sequence>MELRWLIHRNLVKSTRAFWPGTVLDVLLLQGAAFIVGVVQLRERMSGVSVSATFLASNLTDLGWILLSPAVYFAIYYFLTLPRGSFSYFYLIGVLVCWWSSGLSYVISVSTIPPQAQLISTVIGTLILGAFLHGMSPTIRSSRGTFLEVVLGVSYNRWAMEAATIGEFKHYYEYKSNEIIMIYSGIGLCNMDRTLVDNGDDSLSVEEALSFVTLQSDFNADSCDRYSGEASLILFCMGLGLRLFAFGLMYYQNHKQWFQIMGERLWNKVDKVIKISSAIEYVDDGRKRLARK</sequence>
<dbReference type="InterPro" id="IPR050352">
    <property type="entry name" value="ABCG_transporters"/>
</dbReference>
<feature type="transmembrane region" description="Helical" evidence="6">
    <location>
        <begin position="232"/>
        <end position="251"/>
    </location>
</feature>
<comment type="caution">
    <text evidence="8">The sequence shown here is derived from an EMBL/GenBank/DDBJ whole genome shotgun (WGS) entry which is preliminary data.</text>
</comment>
<keyword evidence="4 6" id="KW-1133">Transmembrane helix</keyword>
<organism evidence="8 9">
    <name type="scientific">Tetrabaena socialis</name>
    <dbReference type="NCBI Taxonomy" id="47790"/>
    <lineage>
        <taxon>Eukaryota</taxon>
        <taxon>Viridiplantae</taxon>
        <taxon>Chlorophyta</taxon>
        <taxon>core chlorophytes</taxon>
        <taxon>Chlorophyceae</taxon>
        <taxon>CS clade</taxon>
        <taxon>Chlamydomonadales</taxon>
        <taxon>Tetrabaenaceae</taxon>
        <taxon>Tetrabaena</taxon>
    </lineage>
</organism>
<proteinExistence type="predicted"/>
<keyword evidence="2" id="KW-0813">Transport</keyword>
<keyword evidence="9" id="KW-1185">Reference proteome</keyword>
<evidence type="ECO:0000259" key="7">
    <source>
        <dbReference type="Pfam" id="PF19055"/>
    </source>
</evidence>
<feature type="transmembrane region" description="Helical" evidence="6">
    <location>
        <begin position="114"/>
        <end position="133"/>
    </location>
</feature>
<dbReference type="InterPro" id="IPR043926">
    <property type="entry name" value="ABCG_dom"/>
</dbReference>
<feature type="domain" description="ABC transporter family G" evidence="7">
    <location>
        <begin position="41"/>
        <end position="172"/>
    </location>
</feature>
<dbReference type="GO" id="GO:0016020">
    <property type="term" value="C:membrane"/>
    <property type="evidence" value="ECO:0007669"/>
    <property type="project" value="UniProtKB-SubCell"/>
</dbReference>
<feature type="transmembrane region" description="Helical" evidence="6">
    <location>
        <begin position="21"/>
        <end position="42"/>
    </location>
</feature>